<name>A0A8K0CPD9_IGNLU</name>
<proteinExistence type="predicted"/>
<comment type="caution">
    <text evidence="2">The sequence shown here is derived from an EMBL/GenBank/DDBJ whole genome shotgun (WGS) entry which is preliminary data.</text>
</comment>
<dbReference type="AlphaFoldDB" id="A0A8K0CPD9"/>
<organism evidence="2 3">
    <name type="scientific">Ignelater luminosus</name>
    <name type="common">Cucubano</name>
    <name type="synonym">Pyrophorus luminosus</name>
    <dbReference type="NCBI Taxonomy" id="2038154"/>
    <lineage>
        <taxon>Eukaryota</taxon>
        <taxon>Metazoa</taxon>
        <taxon>Ecdysozoa</taxon>
        <taxon>Arthropoda</taxon>
        <taxon>Hexapoda</taxon>
        <taxon>Insecta</taxon>
        <taxon>Pterygota</taxon>
        <taxon>Neoptera</taxon>
        <taxon>Endopterygota</taxon>
        <taxon>Coleoptera</taxon>
        <taxon>Polyphaga</taxon>
        <taxon>Elateriformia</taxon>
        <taxon>Elateroidea</taxon>
        <taxon>Elateridae</taxon>
        <taxon>Agrypninae</taxon>
        <taxon>Pyrophorini</taxon>
        <taxon>Ignelater</taxon>
    </lineage>
</organism>
<keyword evidence="1" id="KW-0175">Coiled coil</keyword>
<evidence type="ECO:0000313" key="3">
    <source>
        <dbReference type="Proteomes" id="UP000801492"/>
    </source>
</evidence>
<evidence type="ECO:0000313" key="2">
    <source>
        <dbReference type="EMBL" id="KAF2889281.1"/>
    </source>
</evidence>
<keyword evidence="3" id="KW-1185">Reference proteome</keyword>
<accession>A0A8K0CPD9</accession>
<sequence length="205" mass="24134">IKKEEKNIVISGLDMNNMDLNSLKETMEKFILEHMNIQIEPKKGYKLSDKMCLIELKNLEDKATIMKNKAKEKQKQIRRKANEKKGNGKDVKIGYNKIIIDGVEWRWDRTKGKLEKAQLKKLKEYTRVEKKKTDKAMCKVMRKAKIDTVTISEKERTSKNSYLKIGTWNVQGSYEPGAIKNLVREIKNISLIWWPFKSLDREESR</sequence>
<gene>
    <name evidence="2" type="ORF">ILUMI_16892</name>
</gene>
<evidence type="ECO:0008006" key="4">
    <source>
        <dbReference type="Google" id="ProtNLM"/>
    </source>
</evidence>
<feature type="non-terminal residue" evidence="2">
    <location>
        <position position="1"/>
    </location>
</feature>
<reference evidence="2" key="1">
    <citation type="submission" date="2019-08" db="EMBL/GenBank/DDBJ databases">
        <title>The genome of the North American firefly Photinus pyralis.</title>
        <authorList>
            <consortium name="Photinus pyralis genome working group"/>
            <person name="Fallon T.R."/>
            <person name="Sander Lower S.E."/>
            <person name="Weng J.-K."/>
        </authorList>
    </citation>
    <scope>NUCLEOTIDE SEQUENCE</scope>
    <source>
        <strain evidence="2">TRF0915ILg1</strain>
        <tissue evidence="2">Whole body</tissue>
    </source>
</reference>
<feature type="coiled-coil region" evidence="1">
    <location>
        <begin position="56"/>
        <end position="87"/>
    </location>
</feature>
<dbReference type="Proteomes" id="UP000801492">
    <property type="component" value="Unassembled WGS sequence"/>
</dbReference>
<evidence type="ECO:0000256" key="1">
    <source>
        <dbReference type="SAM" id="Coils"/>
    </source>
</evidence>
<dbReference type="EMBL" id="VTPC01068707">
    <property type="protein sequence ID" value="KAF2889281.1"/>
    <property type="molecule type" value="Genomic_DNA"/>
</dbReference>
<dbReference type="OrthoDB" id="7617398at2759"/>
<protein>
    <recommendedName>
        <fullName evidence="4">Endonuclease/exonuclease/phosphatase domain-containing protein</fullName>
    </recommendedName>
</protein>